<dbReference type="InterPro" id="IPR050158">
    <property type="entry name" value="Ubiquitin_ubiquitin-like"/>
</dbReference>
<gene>
    <name evidence="2" type="ORF">DFH94DRAFT_264724</name>
</gene>
<keyword evidence="3" id="KW-1185">Reference proteome</keyword>
<dbReference type="AlphaFoldDB" id="A0A9P5TCU7"/>
<reference evidence="2" key="2">
    <citation type="journal article" date="2020" name="Nat. Commun.">
        <title>Large-scale genome sequencing of mycorrhizal fungi provides insights into the early evolution of symbiotic traits.</title>
        <authorList>
            <person name="Miyauchi S."/>
            <person name="Kiss E."/>
            <person name="Kuo A."/>
            <person name="Drula E."/>
            <person name="Kohler A."/>
            <person name="Sanchez-Garcia M."/>
            <person name="Morin E."/>
            <person name="Andreopoulos B."/>
            <person name="Barry K.W."/>
            <person name="Bonito G."/>
            <person name="Buee M."/>
            <person name="Carver A."/>
            <person name="Chen C."/>
            <person name="Cichocki N."/>
            <person name="Clum A."/>
            <person name="Culley D."/>
            <person name="Crous P.W."/>
            <person name="Fauchery L."/>
            <person name="Girlanda M."/>
            <person name="Hayes R.D."/>
            <person name="Keri Z."/>
            <person name="LaButti K."/>
            <person name="Lipzen A."/>
            <person name="Lombard V."/>
            <person name="Magnuson J."/>
            <person name="Maillard F."/>
            <person name="Murat C."/>
            <person name="Nolan M."/>
            <person name="Ohm R.A."/>
            <person name="Pangilinan J."/>
            <person name="Pereira M.F."/>
            <person name="Perotto S."/>
            <person name="Peter M."/>
            <person name="Pfister S."/>
            <person name="Riley R."/>
            <person name="Sitrit Y."/>
            <person name="Stielow J.B."/>
            <person name="Szollosi G."/>
            <person name="Zifcakova L."/>
            <person name="Stursova M."/>
            <person name="Spatafora J.W."/>
            <person name="Tedersoo L."/>
            <person name="Vaario L.M."/>
            <person name="Yamada A."/>
            <person name="Yan M."/>
            <person name="Wang P."/>
            <person name="Xu J."/>
            <person name="Bruns T."/>
            <person name="Baldrian P."/>
            <person name="Vilgalys R."/>
            <person name="Dunand C."/>
            <person name="Henrissat B."/>
            <person name="Grigoriev I.V."/>
            <person name="Hibbett D."/>
            <person name="Nagy L.G."/>
            <person name="Martin F.M."/>
        </authorList>
    </citation>
    <scope>NUCLEOTIDE SEQUENCE</scope>
    <source>
        <strain evidence="2">Prilba</strain>
    </source>
</reference>
<sequence length="219" mass="24401">MRVEFCVNPNDTVHTLKQMIKETDGKPIEKQKLEYQGSELKDNDSLVSYLISNNTVIQHSSKALSLLYVEMYTGETLSFSIDLDAPVSCLQEMVEEKEDILADNQSLVFRGRQLDSLRSLSSYGIGKGSIISLAFILRWVADQPVAYAVVLHSWPGNMNHQGIKGLELVHGQVVVITGVCSDDWYYGRVPSGLESLIFPRDHVLILKYGVSVLINAPLS</sequence>
<dbReference type="SUPFAM" id="SSF50044">
    <property type="entry name" value="SH3-domain"/>
    <property type="match status" value="1"/>
</dbReference>
<comment type="caution">
    <text evidence="2">The sequence shown here is derived from an EMBL/GenBank/DDBJ whole genome shotgun (WGS) entry which is preliminary data.</text>
</comment>
<evidence type="ECO:0000259" key="1">
    <source>
        <dbReference type="PROSITE" id="PS50053"/>
    </source>
</evidence>
<evidence type="ECO:0000313" key="3">
    <source>
        <dbReference type="Proteomes" id="UP000759537"/>
    </source>
</evidence>
<accession>A0A9P5TCU7</accession>
<dbReference type="InterPro" id="IPR036028">
    <property type="entry name" value="SH3-like_dom_sf"/>
</dbReference>
<dbReference type="Pfam" id="PF00240">
    <property type="entry name" value="ubiquitin"/>
    <property type="match status" value="2"/>
</dbReference>
<organism evidence="2 3">
    <name type="scientific">Russula ochroleuca</name>
    <dbReference type="NCBI Taxonomy" id="152965"/>
    <lineage>
        <taxon>Eukaryota</taxon>
        <taxon>Fungi</taxon>
        <taxon>Dikarya</taxon>
        <taxon>Basidiomycota</taxon>
        <taxon>Agaricomycotina</taxon>
        <taxon>Agaricomycetes</taxon>
        <taxon>Russulales</taxon>
        <taxon>Russulaceae</taxon>
        <taxon>Russula</taxon>
    </lineage>
</organism>
<dbReference type="InterPro" id="IPR029071">
    <property type="entry name" value="Ubiquitin-like_domsf"/>
</dbReference>
<dbReference type="SMART" id="SM00213">
    <property type="entry name" value="UBQ"/>
    <property type="match status" value="2"/>
</dbReference>
<dbReference type="Gene3D" id="3.10.20.90">
    <property type="entry name" value="Phosphatidylinositol 3-kinase Catalytic Subunit, Chain A, domain 1"/>
    <property type="match status" value="2"/>
</dbReference>
<name>A0A9P5TCU7_9AGAM</name>
<reference evidence="2" key="1">
    <citation type="submission" date="2019-10" db="EMBL/GenBank/DDBJ databases">
        <authorList>
            <consortium name="DOE Joint Genome Institute"/>
            <person name="Kuo A."/>
            <person name="Miyauchi S."/>
            <person name="Kiss E."/>
            <person name="Drula E."/>
            <person name="Kohler A."/>
            <person name="Sanchez-Garcia M."/>
            <person name="Andreopoulos B."/>
            <person name="Barry K.W."/>
            <person name="Bonito G."/>
            <person name="Buee M."/>
            <person name="Carver A."/>
            <person name="Chen C."/>
            <person name="Cichocki N."/>
            <person name="Clum A."/>
            <person name="Culley D."/>
            <person name="Crous P.W."/>
            <person name="Fauchery L."/>
            <person name="Girlanda M."/>
            <person name="Hayes R."/>
            <person name="Keri Z."/>
            <person name="LaButti K."/>
            <person name="Lipzen A."/>
            <person name="Lombard V."/>
            <person name="Magnuson J."/>
            <person name="Maillard F."/>
            <person name="Morin E."/>
            <person name="Murat C."/>
            <person name="Nolan M."/>
            <person name="Ohm R."/>
            <person name="Pangilinan J."/>
            <person name="Pereira M."/>
            <person name="Perotto S."/>
            <person name="Peter M."/>
            <person name="Riley R."/>
            <person name="Sitrit Y."/>
            <person name="Stielow B."/>
            <person name="Szollosi G."/>
            <person name="Zifcakova L."/>
            <person name="Stursova M."/>
            <person name="Spatafora J.W."/>
            <person name="Tedersoo L."/>
            <person name="Vaario L.-M."/>
            <person name="Yamada A."/>
            <person name="Yan M."/>
            <person name="Wang P."/>
            <person name="Xu J."/>
            <person name="Bruns T."/>
            <person name="Baldrian P."/>
            <person name="Vilgalys R."/>
            <person name="Henrissat B."/>
            <person name="Grigoriev I.V."/>
            <person name="Hibbett D."/>
            <person name="Nagy L.G."/>
            <person name="Martin F.M."/>
        </authorList>
    </citation>
    <scope>NUCLEOTIDE SEQUENCE</scope>
    <source>
        <strain evidence="2">Prilba</strain>
    </source>
</reference>
<dbReference type="InterPro" id="IPR000626">
    <property type="entry name" value="Ubiquitin-like_dom"/>
</dbReference>
<dbReference type="OrthoDB" id="3041414at2759"/>
<feature type="domain" description="Ubiquitin-like" evidence="1">
    <location>
        <begin position="1"/>
        <end position="57"/>
    </location>
</feature>
<dbReference type="PROSITE" id="PS50053">
    <property type="entry name" value="UBIQUITIN_2"/>
    <property type="match status" value="2"/>
</dbReference>
<dbReference type="Proteomes" id="UP000759537">
    <property type="component" value="Unassembled WGS sequence"/>
</dbReference>
<feature type="domain" description="Ubiquitin-like" evidence="1">
    <location>
        <begin position="67"/>
        <end position="133"/>
    </location>
</feature>
<protein>
    <recommendedName>
        <fullName evidence="1">Ubiquitin-like domain-containing protein</fullName>
    </recommendedName>
</protein>
<proteinExistence type="predicted"/>
<dbReference type="CDD" id="cd17039">
    <property type="entry name" value="Ubl_ubiquitin_like"/>
    <property type="match status" value="2"/>
</dbReference>
<evidence type="ECO:0000313" key="2">
    <source>
        <dbReference type="EMBL" id="KAF8485131.1"/>
    </source>
</evidence>
<dbReference type="EMBL" id="WHVB01000003">
    <property type="protein sequence ID" value="KAF8485131.1"/>
    <property type="molecule type" value="Genomic_DNA"/>
</dbReference>
<dbReference type="PANTHER" id="PTHR10666">
    <property type="entry name" value="UBIQUITIN"/>
    <property type="match status" value="1"/>
</dbReference>
<dbReference type="CDD" id="cd00174">
    <property type="entry name" value="SH3"/>
    <property type="match status" value="1"/>
</dbReference>
<dbReference type="SUPFAM" id="SSF54236">
    <property type="entry name" value="Ubiquitin-like"/>
    <property type="match status" value="2"/>
</dbReference>